<dbReference type="InterPro" id="IPR001296">
    <property type="entry name" value="Glyco_trans_1"/>
</dbReference>
<keyword evidence="4" id="KW-0328">Glycosyltransferase</keyword>
<dbReference type="RefSeq" id="WP_061859203.1">
    <property type="nucleotide sequence ID" value="NZ_LTBB01000017.1"/>
</dbReference>
<sequence>MIIFNALQTSLSGGIGRYSYEVAKGIYKLGQVDFKIVIREQDKERFDFARNEDLIIIKNINNSKQRNYVEQFVLPKLIYKKYPDAIIHYPDTMAPIFSKNKVVITIHDLAFKTLKNEFTFKTRLWKNFITDLSVKKADKIIAITNFTKSEIEKYYPYAKDKTAVIYNGFNDFSKEPINEKKLRNGFNEIISNPYILTVSTISPRKNIDGLIKAFNLLKEQIPHNLIIAGKNGWNYEYVFRLVDELKLNDRVWFTGAVTDDELKLLYKNASLFVYPSYYEGFGLPPLEAMACGCPTLVSNVTSLPEVVGNEEMTFNPYDERDIGYKINNILSDNDFRRNIINYGLKRASKFNWEIMCDKIVAVYKNII</sequence>
<evidence type="ECO:0000256" key="1">
    <source>
        <dbReference type="ARBA" id="ARBA00022679"/>
    </source>
</evidence>
<dbReference type="Proteomes" id="UP000075374">
    <property type="component" value="Unassembled WGS sequence"/>
</dbReference>
<dbReference type="GO" id="GO:0103011">
    <property type="term" value="F:mannosylfructose-phosphate synthase activity"/>
    <property type="evidence" value="ECO:0007669"/>
    <property type="project" value="UniProtKB-EC"/>
</dbReference>
<feature type="domain" description="Glycosyltransferase subfamily 4-like N-terminal" evidence="3">
    <location>
        <begin position="13"/>
        <end position="170"/>
    </location>
</feature>
<dbReference type="PANTHER" id="PTHR46401:SF2">
    <property type="entry name" value="GLYCOSYLTRANSFERASE WBBK-RELATED"/>
    <property type="match status" value="1"/>
</dbReference>
<dbReference type="EC" id="2.4.1.246" evidence="4"/>
<feature type="domain" description="Glycosyl transferase family 1" evidence="2">
    <location>
        <begin position="191"/>
        <end position="345"/>
    </location>
</feature>
<dbReference type="AlphaFoldDB" id="A0A151AKB2"/>
<accession>A0A151AKB2</accession>
<keyword evidence="5" id="KW-1185">Reference proteome</keyword>
<dbReference type="Gene3D" id="3.40.50.2000">
    <property type="entry name" value="Glycogen Phosphorylase B"/>
    <property type="match status" value="2"/>
</dbReference>
<dbReference type="InterPro" id="IPR028098">
    <property type="entry name" value="Glyco_trans_4-like_N"/>
</dbReference>
<organism evidence="4 5">
    <name type="scientific">Clostridium colicanis DSM 13634</name>
    <dbReference type="NCBI Taxonomy" id="1121305"/>
    <lineage>
        <taxon>Bacteria</taxon>
        <taxon>Bacillati</taxon>
        <taxon>Bacillota</taxon>
        <taxon>Clostridia</taxon>
        <taxon>Eubacteriales</taxon>
        <taxon>Clostridiaceae</taxon>
        <taxon>Clostridium</taxon>
    </lineage>
</organism>
<gene>
    <name evidence="4" type="primary">mfpsA</name>
    <name evidence="4" type="ORF">CLCOL_24370</name>
</gene>
<dbReference type="STRING" id="1121305.CLCOL_24370"/>
<dbReference type="FunFam" id="3.40.50.2000:FF:000119">
    <property type="entry name" value="Glycosyl transferase group 1"/>
    <property type="match status" value="1"/>
</dbReference>
<protein>
    <submittedName>
        <fullName evidence="4">Mannosylfructose-phosphate synthase</fullName>
        <ecNumber evidence="4">2.4.1.246</ecNumber>
    </submittedName>
</protein>
<name>A0A151AKB2_9CLOT</name>
<proteinExistence type="predicted"/>
<dbReference type="EMBL" id="LTBB01000017">
    <property type="protein sequence ID" value="KYH27970.1"/>
    <property type="molecule type" value="Genomic_DNA"/>
</dbReference>
<dbReference type="PATRIC" id="fig|1121305.3.peg.2420"/>
<dbReference type="PANTHER" id="PTHR46401">
    <property type="entry name" value="GLYCOSYLTRANSFERASE WBBK-RELATED"/>
    <property type="match status" value="1"/>
</dbReference>
<dbReference type="Pfam" id="PF00534">
    <property type="entry name" value="Glycos_transf_1"/>
    <property type="match status" value="1"/>
</dbReference>
<evidence type="ECO:0000259" key="3">
    <source>
        <dbReference type="Pfam" id="PF13439"/>
    </source>
</evidence>
<reference evidence="4 5" key="1">
    <citation type="submission" date="2016-02" db="EMBL/GenBank/DDBJ databases">
        <title>Genome sequence of Clostridium colicanis DSM 13634.</title>
        <authorList>
            <person name="Poehlein A."/>
            <person name="Daniel R."/>
        </authorList>
    </citation>
    <scope>NUCLEOTIDE SEQUENCE [LARGE SCALE GENOMIC DNA]</scope>
    <source>
        <strain evidence="4 5">DSM 13634</strain>
    </source>
</reference>
<evidence type="ECO:0000313" key="5">
    <source>
        <dbReference type="Proteomes" id="UP000075374"/>
    </source>
</evidence>
<keyword evidence="1 4" id="KW-0808">Transferase</keyword>
<evidence type="ECO:0000259" key="2">
    <source>
        <dbReference type="Pfam" id="PF00534"/>
    </source>
</evidence>
<evidence type="ECO:0000313" key="4">
    <source>
        <dbReference type="EMBL" id="KYH27970.1"/>
    </source>
</evidence>
<comment type="caution">
    <text evidence="4">The sequence shown here is derived from an EMBL/GenBank/DDBJ whole genome shotgun (WGS) entry which is preliminary data.</text>
</comment>
<dbReference type="Pfam" id="PF13439">
    <property type="entry name" value="Glyco_transf_4"/>
    <property type="match status" value="1"/>
</dbReference>
<dbReference type="SUPFAM" id="SSF53756">
    <property type="entry name" value="UDP-Glycosyltransferase/glycogen phosphorylase"/>
    <property type="match status" value="1"/>
</dbReference>
<dbReference type="CDD" id="cd03809">
    <property type="entry name" value="GT4_MtfB-like"/>
    <property type="match status" value="1"/>
</dbReference>